<evidence type="ECO:0000256" key="1">
    <source>
        <dbReference type="ARBA" id="ARBA00022737"/>
    </source>
</evidence>
<evidence type="ECO:0000313" key="8">
    <source>
        <dbReference type="Proteomes" id="UP000321514"/>
    </source>
</evidence>
<feature type="compositionally biased region" description="Basic residues" evidence="4">
    <location>
        <begin position="1"/>
        <end position="24"/>
    </location>
</feature>
<dbReference type="PROSITE" id="PS50088">
    <property type="entry name" value="ANK_REPEAT"/>
    <property type="match status" value="2"/>
</dbReference>
<dbReference type="OrthoDB" id="8960888at2"/>
<dbReference type="AlphaFoldDB" id="A0A511TAN8"/>
<gene>
    <name evidence="5" type="ORF">MFU01_62730</name>
    <name evidence="6" type="ORF">SAMN05443572_11486</name>
</gene>
<keyword evidence="2 3" id="KW-0040">ANK repeat</keyword>
<dbReference type="InterPro" id="IPR002110">
    <property type="entry name" value="Ankyrin_rpt"/>
</dbReference>
<dbReference type="Pfam" id="PF12796">
    <property type="entry name" value="Ank_2"/>
    <property type="match status" value="1"/>
</dbReference>
<accession>A0A511TAN8</accession>
<dbReference type="Proteomes" id="UP000183760">
    <property type="component" value="Unassembled WGS sequence"/>
</dbReference>
<sequence>MAQKTKTKKTSPAKPAGTKKRGASAKRAPAPYGDDARALEAASAKGDVAAVKALLARGVPVHSAEPTTGQTPLHVAAREGHLKVVNLLLDAGADAAAQMHRSKVTPLFQAVLHEHVPVVKRLLEEDVPLDGIQGTKSMSPLQSAARSGNVKLVNLLLDAGAPLEQKDKFELTPLAHGFFDDDNPVVKVLLERGARLDALPAHITEQLATWDQYEKLRPLLYEHGFPRPNPSRAGGKKT</sequence>
<feature type="repeat" description="ANK" evidence="3">
    <location>
        <begin position="136"/>
        <end position="168"/>
    </location>
</feature>
<dbReference type="SUPFAM" id="SSF48403">
    <property type="entry name" value="Ankyrin repeat"/>
    <property type="match status" value="1"/>
</dbReference>
<keyword evidence="7" id="KW-1185">Reference proteome</keyword>
<dbReference type="Proteomes" id="UP000321514">
    <property type="component" value="Unassembled WGS sequence"/>
</dbReference>
<evidence type="ECO:0000313" key="5">
    <source>
        <dbReference type="EMBL" id="GEN11236.1"/>
    </source>
</evidence>
<dbReference type="PANTHER" id="PTHR24171">
    <property type="entry name" value="ANKYRIN REPEAT DOMAIN-CONTAINING PROTEIN 39-RELATED"/>
    <property type="match status" value="1"/>
</dbReference>
<dbReference type="RefSeq" id="WP_074958735.1">
    <property type="nucleotide sequence ID" value="NZ_BJXR01000045.1"/>
</dbReference>
<dbReference type="PRINTS" id="PR01415">
    <property type="entry name" value="ANKYRIN"/>
</dbReference>
<dbReference type="InterPro" id="IPR036770">
    <property type="entry name" value="Ankyrin_rpt-contain_sf"/>
</dbReference>
<keyword evidence="1" id="KW-0677">Repeat</keyword>
<evidence type="ECO:0000256" key="3">
    <source>
        <dbReference type="PROSITE-ProRule" id="PRU00023"/>
    </source>
</evidence>
<evidence type="ECO:0000313" key="6">
    <source>
        <dbReference type="EMBL" id="SEU39477.1"/>
    </source>
</evidence>
<evidence type="ECO:0000313" key="7">
    <source>
        <dbReference type="Proteomes" id="UP000183760"/>
    </source>
</evidence>
<feature type="repeat" description="ANK" evidence="3">
    <location>
        <begin position="68"/>
        <end position="100"/>
    </location>
</feature>
<dbReference type="PROSITE" id="PS50297">
    <property type="entry name" value="ANK_REP_REGION"/>
    <property type="match status" value="2"/>
</dbReference>
<evidence type="ECO:0000256" key="4">
    <source>
        <dbReference type="SAM" id="MobiDB-lite"/>
    </source>
</evidence>
<feature type="region of interest" description="Disordered" evidence="4">
    <location>
        <begin position="1"/>
        <end position="34"/>
    </location>
</feature>
<dbReference type="SMART" id="SM00248">
    <property type="entry name" value="ANK"/>
    <property type="match status" value="5"/>
</dbReference>
<dbReference type="STRING" id="1334629.MFUL124B02_42855"/>
<dbReference type="EMBL" id="FOIB01000014">
    <property type="protein sequence ID" value="SEU39477.1"/>
    <property type="molecule type" value="Genomic_DNA"/>
</dbReference>
<reference evidence="6 7" key="1">
    <citation type="submission" date="2016-10" db="EMBL/GenBank/DDBJ databases">
        <authorList>
            <person name="Varghese N."/>
            <person name="Submissions S."/>
        </authorList>
    </citation>
    <scope>NUCLEOTIDE SEQUENCE [LARGE SCALE GENOMIC DNA]</scope>
    <source>
        <strain evidence="6 7">DSM 16525</strain>
    </source>
</reference>
<dbReference type="PANTHER" id="PTHR24171:SF9">
    <property type="entry name" value="ANKYRIN REPEAT DOMAIN-CONTAINING PROTEIN 39"/>
    <property type="match status" value="1"/>
</dbReference>
<dbReference type="Pfam" id="PF00023">
    <property type="entry name" value="Ank"/>
    <property type="match status" value="1"/>
</dbReference>
<comment type="caution">
    <text evidence="5">The sequence shown here is derived from an EMBL/GenBank/DDBJ whole genome shotgun (WGS) entry which is preliminary data.</text>
</comment>
<evidence type="ECO:0000256" key="2">
    <source>
        <dbReference type="ARBA" id="ARBA00023043"/>
    </source>
</evidence>
<proteinExistence type="predicted"/>
<organism evidence="5 8">
    <name type="scientific">Myxococcus fulvus</name>
    <dbReference type="NCBI Taxonomy" id="33"/>
    <lineage>
        <taxon>Bacteria</taxon>
        <taxon>Pseudomonadati</taxon>
        <taxon>Myxococcota</taxon>
        <taxon>Myxococcia</taxon>
        <taxon>Myxococcales</taxon>
        <taxon>Cystobacterineae</taxon>
        <taxon>Myxococcaceae</taxon>
        <taxon>Myxococcus</taxon>
    </lineage>
</organism>
<dbReference type="EMBL" id="BJXR01000045">
    <property type="protein sequence ID" value="GEN11236.1"/>
    <property type="molecule type" value="Genomic_DNA"/>
</dbReference>
<reference evidence="5 8" key="2">
    <citation type="submission" date="2019-07" db="EMBL/GenBank/DDBJ databases">
        <title>Whole genome shotgun sequence of Myxococcus fulvus NBRC 100333.</title>
        <authorList>
            <person name="Hosoyama A."/>
            <person name="Uohara A."/>
            <person name="Ohji S."/>
            <person name="Ichikawa N."/>
        </authorList>
    </citation>
    <scope>NUCLEOTIDE SEQUENCE [LARGE SCALE GENOMIC DNA]</scope>
    <source>
        <strain evidence="5 8">NBRC 100333</strain>
    </source>
</reference>
<dbReference type="Gene3D" id="1.25.40.20">
    <property type="entry name" value="Ankyrin repeat-containing domain"/>
    <property type="match status" value="1"/>
</dbReference>
<protein>
    <submittedName>
        <fullName evidence="6">Ankyrin</fullName>
    </submittedName>
</protein>
<name>A0A511TAN8_MYXFU</name>